<dbReference type="CDD" id="cd20609">
    <property type="entry name" value="nitroreductase"/>
    <property type="match status" value="1"/>
</dbReference>
<evidence type="ECO:0000259" key="6">
    <source>
        <dbReference type="Pfam" id="PF00881"/>
    </source>
</evidence>
<comment type="similarity">
    <text evidence="2">Belongs to the nitroreductase family.</text>
</comment>
<dbReference type="OrthoDB" id="9809288at2"/>
<keyword evidence="4" id="KW-0288">FMN</keyword>
<dbReference type="PANTHER" id="PTHR43673:SF2">
    <property type="entry name" value="NITROREDUCTASE"/>
    <property type="match status" value="1"/>
</dbReference>
<sequence length="179" mass="20459">MNLKGIAMDFKDLIHKRHSVRNYSPKKVSRDLIEKIVEAGRLAPSACNKQPWRFMVIDEPELLEKVGTAYKRAWFHKAPAVIIAYGNREEAWVRDYDGKNHCDVDVAIAVDHMTLMAAELGLGTCWVCHFVPEALLEVVPVASNWEPIAMISLGYSDKDKTSEKKRKATEEIVRYNSWE</sequence>
<comment type="caution">
    <text evidence="8">The sequence shown here is derived from an EMBL/GenBank/DDBJ whole genome shotgun (WGS) entry which is preliminary data.</text>
</comment>
<evidence type="ECO:0000259" key="7">
    <source>
        <dbReference type="Pfam" id="PF14512"/>
    </source>
</evidence>
<organism evidence="8 9">
    <name type="scientific">Balneicella halophila</name>
    <dbReference type="NCBI Taxonomy" id="1537566"/>
    <lineage>
        <taxon>Bacteria</taxon>
        <taxon>Pseudomonadati</taxon>
        <taxon>Bacteroidota</taxon>
        <taxon>Bacteroidia</taxon>
        <taxon>Bacteroidales</taxon>
        <taxon>Balneicellaceae</taxon>
        <taxon>Balneicella</taxon>
    </lineage>
</organism>
<evidence type="ECO:0000256" key="5">
    <source>
        <dbReference type="ARBA" id="ARBA00023002"/>
    </source>
</evidence>
<accession>A0A7L4UQX9</accession>
<comment type="cofactor">
    <cofactor evidence="1">
        <name>FMN</name>
        <dbReference type="ChEBI" id="CHEBI:58210"/>
    </cofactor>
</comment>
<dbReference type="SUPFAM" id="SSF55469">
    <property type="entry name" value="FMN-dependent nitroreductase-like"/>
    <property type="match status" value="1"/>
</dbReference>
<dbReference type="Pfam" id="PF00881">
    <property type="entry name" value="Nitroreductase"/>
    <property type="match status" value="1"/>
</dbReference>
<evidence type="ECO:0000313" key="9">
    <source>
        <dbReference type="Proteomes" id="UP000251835"/>
    </source>
</evidence>
<gene>
    <name evidence="8" type="ORF">C7377_1344</name>
</gene>
<dbReference type="PANTHER" id="PTHR43673">
    <property type="entry name" value="NAD(P)H NITROREDUCTASE YDGI-RELATED"/>
    <property type="match status" value="1"/>
</dbReference>
<keyword evidence="3" id="KW-0285">Flavoprotein</keyword>
<dbReference type="AlphaFoldDB" id="A0A7L4UQX9"/>
<dbReference type="InterPro" id="IPR000415">
    <property type="entry name" value="Nitroreductase-like"/>
</dbReference>
<feature type="domain" description="Putative nitroreductase TM1586" evidence="7">
    <location>
        <begin position="105"/>
        <end position="177"/>
    </location>
</feature>
<dbReference type="InterPro" id="IPR029479">
    <property type="entry name" value="Nitroreductase"/>
</dbReference>
<name>A0A7L4UQX9_BALHA</name>
<keyword evidence="5" id="KW-0560">Oxidoreductase</keyword>
<feature type="domain" description="Nitroreductase" evidence="6">
    <location>
        <begin position="14"/>
        <end position="69"/>
    </location>
</feature>
<evidence type="ECO:0000256" key="4">
    <source>
        <dbReference type="ARBA" id="ARBA00022643"/>
    </source>
</evidence>
<dbReference type="EMBL" id="QENZ01000004">
    <property type="protein sequence ID" value="PVX51012.1"/>
    <property type="molecule type" value="Genomic_DNA"/>
</dbReference>
<evidence type="ECO:0000256" key="1">
    <source>
        <dbReference type="ARBA" id="ARBA00001917"/>
    </source>
</evidence>
<evidence type="ECO:0000256" key="2">
    <source>
        <dbReference type="ARBA" id="ARBA00007118"/>
    </source>
</evidence>
<reference evidence="8 9" key="1">
    <citation type="submission" date="2018-05" db="EMBL/GenBank/DDBJ databases">
        <title>Genomic Encyclopedia of Type Strains, Phase IV (KMG-IV): sequencing the most valuable type-strain genomes for metagenomic binning, comparative biology and taxonomic classification.</title>
        <authorList>
            <person name="Goeker M."/>
        </authorList>
    </citation>
    <scope>NUCLEOTIDE SEQUENCE [LARGE SCALE GENOMIC DNA]</scope>
    <source>
        <strain evidence="8 9">DSM 28579</strain>
    </source>
</reference>
<dbReference type="InterPro" id="IPR029478">
    <property type="entry name" value="TM1586_NiRdase"/>
</dbReference>
<proteinExistence type="inferred from homology"/>
<evidence type="ECO:0000256" key="3">
    <source>
        <dbReference type="ARBA" id="ARBA00022630"/>
    </source>
</evidence>
<protein>
    <submittedName>
        <fullName evidence="8">Nitroreductase</fullName>
    </submittedName>
</protein>
<dbReference type="Gene3D" id="3.40.109.10">
    <property type="entry name" value="NADH Oxidase"/>
    <property type="match status" value="1"/>
</dbReference>
<dbReference type="RefSeq" id="WP_116496557.1">
    <property type="nucleotide sequence ID" value="NZ_QENZ01000004.1"/>
</dbReference>
<dbReference type="Pfam" id="PF14512">
    <property type="entry name" value="TM1586_NiRdase"/>
    <property type="match status" value="1"/>
</dbReference>
<dbReference type="GO" id="GO:0016491">
    <property type="term" value="F:oxidoreductase activity"/>
    <property type="evidence" value="ECO:0007669"/>
    <property type="project" value="UniProtKB-KW"/>
</dbReference>
<evidence type="ECO:0000313" key="8">
    <source>
        <dbReference type="EMBL" id="PVX51012.1"/>
    </source>
</evidence>
<keyword evidence="9" id="KW-1185">Reference proteome</keyword>
<dbReference type="Proteomes" id="UP000251835">
    <property type="component" value="Unassembled WGS sequence"/>
</dbReference>